<comment type="caution">
    <text evidence="1">The sequence shown here is derived from an EMBL/GenBank/DDBJ whole genome shotgun (WGS) entry which is preliminary data.</text>
</comment>
<gene>
    <name evidence="1" type="ORF">L6452_33852</name>
</gene>
<protein>
    <submittedName>
        <fullName evidence="1">Uncharacterized protein</fullName>
    </submittedName>
</protein>
<evidence type="ECO:0000313" key="2">
    <source>
        <dbReference type="Proteomes" id="UP001055879"/>
    </source>
</evidence>
<dbReference type="EMBL" id="CM042058">
    <property type="protein sequence ID" value="KAI3684628.1"/>
    <property type="molecule type" value="Genomic_DNA"/>
</dbReference>
<dbReference type="Proteomes" id="UP001055879">
    <property type="component" value="Linkage Group LG12"/>
</dbReference>
<proteinExistence type="predicted"/>
<name>A0ACB8YGR3_ARCLA</name>
<accession>A0ACB8YGR3</accession>
<sequence length="341" mass="38040">MSGGSDLGGTSNAGGGVDESDDTPYVVLETQQGGETEQQEDDDDEVYRHDEESHVYHLGLSDVDTDEDDDEPESSPIKSYGGINDFFDMPPPLPSATPVITPNLPPRYSRSRRRVLSLEFIDQTKPDTMPDVGKPDVLGVSMRPLSKIPISWHAKAYALTMVRGTPEESFTRLPCFLYNLELRNPDTVTSIRTDSRERFEMCFAALGCAIRSFTTHLRPVIIIDAAHLKGTYLGTMFLAVAMDANNQIVPIAFGVGRSESGDVWTWFLTMLKRCIGEPEGLVFVSDRAASIHQAINTVYPGAHVRIEFSTRINSQKQYQRSLRNNTLIFNETVNQHTVKYE</sequence>
<keyword evidence="2" id="KW-1185">Reference proteome</keyword>
<reference evidence="2" key="1">
    <citation type="journal article" date="2022" name="Mol. Ecol. Resour.">
        <title>The genomes of chicory, endive, great burdock and yacon provide insights into Asteraceae palaeo-polyploidization history and plant inulin production.</title>
        <authorList>
            <person name="Fan W."/>
            <person name="Wang S."/>
            <person name="Wang H."/>
            <person name="Wang A."/>
            <person name="Jiang F."/>
            <person name="Liu H."/>
            <person name="Zhao H."/>
            <person name="Xu D."/>
            <person name="Zhang Y."/>
        </authorList>
    </citation>
    <scope>NUCLEOTIDE SEQUENCE [LARGE SCALE GENOMIC DNA]</scope>
    <source>
        <strain evidence="2">cv. Niubang</strain>
    </source>
</reference>
<evidence type="ECO:0000313" key="1">
    <source>
        <dbReference type="EMBL" id="KAI3684628.1"/>
    </source>
</evidence>
<organism evidence="1 2">
    <name type="scientific">Arctium lappa</name>
    <name type="common">Greater burdock</name>
    <name type="synonym">Lappa major</name>
    <dbReference type="NCBI Taxonomy" id="4217"/>
    <lineage>
        <taxon>Eukaryota</taxon>
        <taxon>Viridiplantae</taxon>
        <taxon>Streptophyta</taxon>
        <taxon>Embryophyta</taxon>
        <taxon>Tracheophyta</taxon>
        <taxon>Spermatophyta</taxon>
        <taxon>Magnoliopsida</taxon>
        <taxon>eudicotyledons</taxon>
        <taxon>Gunneridae</taxon>
        <taxon>Pentapetalae</taxon>
        <taxon>asterids</taxon>
        <taxon>campanulids</taxon>
        <taxon>Asterales</taxon>
        <taxon>Asteraceae</taxon>
        <taxon>Carduoideae</taxon>
        <taxon>Cardueae</taxon>
        <taxon>Arctiinae</taxon>
        <taxon>Arctium</taxon>
    </lineage>
</organism>
<reference evidence="1 2" key="2">
    <citation type="journal article" date="2022" name="Mol. Ecol. Resour.">
        <title>The genomes of chicory, endive, great burdock and yacon provide insights into Asteraceae paleo-polyploidization history and plant inulin production.</title>
        <authorList>
            <person name="Fan W."/>
            <person name="Wang S."/>
            <person name="Wang H."/>
            <person name="Wang A."/>
            <person name="Jiang F."/>
            <person name="Liu H."/>
            <person name="Zhao H."/>
            <person name="Xu D."/>
            <person name="Zhang Y."/>
        </authorList>
    </citation>
    <scope>NUCLEOTIDE SEQUENCE [LARGE SCALE GENOMIC DNA]</scope>
    <source>
        <strain evidence="2">cv. Niubang</strain>
    </source>
</reference>